<dbReference type="NCBIfam" id="NF045470">
    <property type="entry name" value="Opp2B"/>
    <property type="match status" value="1"/>
</dbReference>
<evidence type="ECO:0000256" key="7">
    <source>
        <dbReference type="ARBA" id="ARBA00023065"/>
    </source>
</evidence>
<evidence type="ECO:0000256" key="5">
    <source>
        <dbReference type="ARBA" id="ARBA00022692"/>
    </source>
</evidence>
<feature type="domain" description="ABC transmembrane type-1" evidence="14">
    <location>
        <begin position="98"/>
        <end position="295"/>
    </location>
</feature>
<dbReference type="PANTHER" id="PTHR43163">
    <property type="entry name" value="DIPEPTIDE TRANSPORT SYSTEM PERMEASE PROTEIN DPPB-RELATED"/>
    <property type="match status" value="1"/>
</dbReference>
<dbReference type="EMBL" id="JBHSEP010000032">
    <property type="protein sequence ID" value="MFC4601889.1"/>
    <property type="molecule type" value="Genomic_DNA"/>
</dbReference>
<dbReference type="PROSITE" id="PS50928">
    <property type="entry name" value="ABC_TM1"/>
    <property type="match status" value="1"/>
</dbReference>
<dbReference type="InterPro" id="IPR050045">
    <property type="entry name" value="Opp2B"/>
</dbReference>
<feature type="transmembrane region" description="Helical" evidence="13">
    <location>
        <begin position="172"/>
        <end position="192"/>
    </location>
</feature>
<feature type="transmembrane region" description="Helical" evidence="13">
    <location>
        <begin position="12"/>
        <end position="30"/>
    </location>
</feature>
<dbReference type="Pfam" id="PF00528">
    <property type="entry name" value="BPD_transp_1"/>
    <property type="match status" value="1"/>
</dbReference>
<comment type="caution">
    <text evidence="15">The sequence shown here is derived from an EMBL/GenBank/DDBJ whole genome shotgun (WGS) entry which is preliminary data.</text>
</comment>
<keyword evidence="8" id="KW-0921">Nickel transport</keyword>
<evidence type="ECO:0000259" key="14">
    <source>
        <dbReference type="PROSITE" id="PS50928"/>
    </source>
</evidence>
<keyword evidence="16" id="KW-1185">Reference proteome</keyword>
<feature type="transmembrane region" description="Helical" evidence="13">
    <location>
        <begin position="102"/>
        <end position="126"/>
    </location>
</feature>
<evidence type="ECO:0000256" key="13">
    <source>
        <dbReference type="RuleBase" id="RU363032"/>
    </source>
</evidence>
<evidence type="ECO:0000256" key="4">
    <source>
        <dbReference type="ARBA" id="ARBA00022596"/>
    </source>
</evidence>
<evidence type="ECO:0000256" key="3">
    <source>
        <dbReference type="ARBA" id="ARBA00022475"/>
    </source>
</evidence>
<dbReference type="CDD" id="cd06261">
    <property type="entry name" value="TM_PBP2"/>
    <property type="match status" value="1"/>
</dbReference>
<evidence type="ECO:0000256" key="11">
    <source>
        <dbReference type="ARBA" id="ARBA00038669"/>
    </source>
</evidence>
<keyword evidence="9 13" id="KW-0472">Membrane</keyword>
<dbReference type="InterPro" id="IPR000515">
    <property type="entry name" value="MetI-like"/>
</dbReference>
<evidence type="ECO:0000313" key="16">
    <source>
        <dbReference type="Proteomes" id="UP001596028"/>
    </source>
</evidence>
<keyword evidence="3" id="KW-1003">Cell membrane</keyword>
<dbReference type="Proteomes" id="UP001596028">
    <property type="component" value="Unassembled WGS sequence"/>
</dbReference>
<dbReference type="InterPro" id="IPR035906">
    <property type="entry name" value="MetI-like_sf"/>
</dbReference>
<reference evidence="16" key="1">
    <citation type="journal article" date="2019" name="Int. J. Syst. Evol. Microbiol.">
        <title>The Global Catalogue of Microorganisms (GCM) 10K type strain sequencing project: providing services to taxonomists for standard genome sequencing and annotation.</title>
        <authorList>
            <consortium name="The Broad Institute Genomics Platform"/>
            <consortium name="The Broad Institute Genome Sequencing Center for Infectious Disease"/>
            <person name="Wu L."/>
            <person name="Ma J."/>
        </authorList>
    </citation>
    <scope>NUCLEOTIDE SEQUENCE [LARGE SCALE GENOMIC DNA]</scope>
    <source>
        <strain evidence="16">CCUG 49571</strain>
    </source>
</reference>
<feature type="transmembrane region" description="Helical" evidence="13">
    <location>
        <begin position="229"/>
        <end position="251"/>
    </location>
</feature>
<feature type="transmembrane region" description="Helical" evidence="13">
    <location>
        <begin position="280"/>
        <end position="302"/>
    </location>
</feature>
<organism evidence="15 16">
    <name type="scientific">Cohnella hongkongensis</name>
    <dbReference type="NCBI Taxonomy" id="178337"/>
    <lineage>
        <taxon>Bacteria</taxon>
        <taxon>Bacillati</taxon>
        <taxon>Bacillota</taxon>
        <taxon>Bacilli</taxon>
        <taxon>Bacillales</taxon>
        <taxon>Paenibacillaceae</taxon>
        <taxon>Cohnella</taxon>
    </lineage>
</organism>
<evidence type="ECO:0000313" key="15">
    <source>
        <dbReference type="EMBL" id="MFC4601889.1"/>
    </source>
</evidence>
<sequence length="314" mass="34867">MLNSWANRFIQLIIVMFLLSIVTFALMKLAPGDPVLAILRASDGALSQDDQEAVRESLGLNRPVYEQYGDWLTKVVQLDWGYSMANNRDVWEMLIERLPATIYLSLGAMLVIVLFSFPLGVLAAKYRGKAPDRLSRMVALLGASVPSFWLALLLIYVFAYQLNWLPTMGSGSLRHLVLPSLTLGFVMTPEYIRLLRAGLLDTFSQEYIRAARARGIAEWRITIRHAMRAALLPIVAVSGISLGALMAGSVVTESIFGWPGLGSLAIEAIRLRDYPVVQGYVLFCGLFFMAANWLSDLGAAALDPRIRMQKGRRV</sequence>
<dbReference type="RefSeq" id="WP_378102591.1">
    <property type="nucleotide sequence ID" value="NZ_JBHSEP010000032.1"/>
</dbReference>
<comment type="subunit">
    <text evidence="11">The complex is composed of two ATP-binding proteins (NikD and NikE), two transmembrane proteins (NikB and NikC) and a solute-binding protein (NikA).</text>
</comment>
<keyword evidence="2 13" id="KW-0813">Transport</keyword>
<dbReference type="SUPFAM" id="SSF161098">
    <property type="entry name" value="MetI-like"/>
    <property type="match status" value="1"/>
</dbReference>
<gene>
    <name evidence="15" type="primary">nikB</name>
    <name evidence="15" type="ORF">ACFO3S_26870</name>
</gene>
<evidence type="ECO:0000256" key="10">
    <source>
        <dbReference type="ARBA" id="ARBA00024202"/>
    </source>
</evidence>
<dbReference type="Pfam" id="PF19300">
    <property type="entry name" value="BPD_transp_1_N"/>
    <property type="match status" value="1"/>
</dbReference>
<accession>A0ABV9FNT7</accession>
<dbReference type="InterPro" id="IPR045621">
    <property type="entry name" value="BPD_transp_1_N"/>
</dbReference>
<evidence type="ECO:0000256" key="1">
    <source>
        <dbReference type="ARBA" id="ARBA00004651"/>
    </source>
</evidence>
<keyword evidence="4" id="KW-0533">Nickel</keyword>
<protein>
    <recommendedName>
        <fullName evidence="12">Nickel import system permease protein NikB</fullName>
    </recommendedName>
</protein>
<comment type="subcellular location">
    <subcellularLocation>
        <location evidence="1 13">Cell membrane</location>
        <topology evidence="1 13">Multi-pass membrane protein</topology>
    </subcellularLocation>
</comment>
<evidence type="ECO:0000256" key="12">
    <source>
        <dbReference type="ARBA" id="ARBA00044774"/>
    </source>
</evidence>
<keyword evidence="6 13" id="KW-1133">Transmembrane helix</keyword>
<evidence type="ECO:0000256" key="9">
    <source>
        <dbReference type="ARBA" id="ARBA00023136"/>
    </source>
</evidence>
<dbReference type="PANTHER" id="PTHR43163:SF6">
    <property type="entry name" value="DIPEPTIDE TRANSPORT SYSTEM PERMEASE PROTEIN DPPB-RELATED"/>
    <property type="match status" value="1"/>
</dbReference>
<dbReference type="Gene3D" id="1.10.3720.10">
    <property type="entry name" value="MetI-like"/>
    <property type="match status" value="1"/>
</dbReference>
<evidence type="ECO:0000256" key="8">
    <source>
        <dbReference type="ARBA" id="ARBA00023112"/>
    </source>
</evidence>
<evidence type="ECO:0000256" key="2">
    <source>
        <dbReference type="ARBA" id="ARBA00022448"/>
    </source>
</evidence>
<comment type="similarity">
    <text evidence="10">Belongs to the binding-protein-dependent transport system permease family. OppBC subfamily.</text>
</comment>
<keyword evidence="7" id="KW-0406">Ion transport</keyword>
<proteinExistence type="inferred from homology"/>
<evidence type="ECO:0000256" key="6">
    <source>
        <dbReference type="ARBA" id="ARBA00022989"/>
    </source>
</evidence>
<name>A0ABV9FNT7_9BACL</name>
<feature type="transmembrane region" description="Helical" evidence="13">
    <location>
        <begin position="138"/>
        <end position="160"/>
    </location>
</feature>
<keyword evidence="5 13" id="KW-0812">Transmembrane</keyword>